<organism evidence="2 3">
    <name type="scientific">Fusarium floridanum</name>
    <dbReference type="NCBI Taxonomy" id="1325733"/>
    <lineage>
        <taxon>Eukaryota</taxon>
        <taxon>Fungi</taxon>
        <taxon>Dikarya</taxon>
        <taxon>Ascomycota</taxon>
        <taxon>Pezizomycotina</taxon>
        <taxon>Sordariomycetes</taxon>
        <taxon>Hypocreomycetidae</taxon>
        <taxon>Hypocreales</taxon>
        <taxon>Nectriaceae</taxon>
        <taxon>Fusarium</taxon>
        <taxon>Fusarium solani species complex</taxon>
    </lineage>
</organism>
<dbReference type="InterPro" id="IPR029498">
    <property type="entry name" value="HeLo_dom"/>
</dbReference>
<dbReference type="PANTHER" id="PTHR37542:SF3">
    <property type="entry name" value="PRION-INHIBITION AND PROPAGATION HELO DOMAIN-CONTAINING PROTEIN"/>
    <property type="match status" value="1"/>
</dbReference>
<evidence type="ECO:0000313" key="3">
    <source>
        <dbReference type="Proteomes" id="UP000287972"/>
    </source>
</evidence>
<comment type="caution">
    <text evidence="2">The sequence shown here is derived from an EMBL/GenBank/DDBJ whole genome shotgun (WGS) entry which is preliminary data.</text>
</comment>
<sequence>MEPASFALAVAGIPGIFKSCIDCFRYIQFSKNFGADFGICLAKLEATDLQLSRWGKAMGFLDEPFDPDALYKKGTWDEKDVAKAKKWLALINDLFAEAEKASSRFKLLHEDDEPELLEVPDQAKELEKAKETVKKLVFSVRKLTKRRQKETSAVDKAKWALYAREDFNKLVNDISGLVEKLVVLFPALQPAQEVLCQEEASQIDPEVISTLVAVLGDKDRLLNHALAEEVKVKGHRLQGATIRQGGLTTVGDSFKNVFDTLAPGADVSNVDVSGSLKVGHQYEISDAVALAKLGHPPNPQGQQ</sequence>
<dbReference type="AlphaFoldDB" id="A0A428RA07"/>
<dbReference type="EMBL" id="NKCL01000398">
    <property type="protein sequence ID" value="RSL74362.1"/>
    <property type="molecule type" value="Genomic_DNA"/>
</dbReference>
<dbReference type="Gene3D" id="1.20.120.1020">
    <property type="entry name" value="Prion-inhibition and propagation, HeLo domain"/>
    <property type="match status" value="1"/>
</dbReference>
<dbReference type="Proteomes" id="UP000287972">
    <property type="component" value="Unassembled WGS sequence"/>
</dbReference>
<dbReference type="Pfam" id="PF14479">
    <property type="entry name" value="HeLo"/>
    <property type="match status" value="1"/>
</dbReference>
<accession>A0A428RA07</accession>
<evidence type="ECO:0000313" key="2">
    <source>
        <dbReference type="EMBL" id="RSL74362.1"/>
    </source>
</evidence>
<evidence type="ECO:0000259" key="1">
    <source>
        <dbReference type="Pfam" id="PF14479"/>
    </source>
</evidence>
<gene>
    <name evidence="2" type="ORF">CEP51_011575</name>
</gene>
<feature type="domain" description="Prion-inhibition and propagation HeLo" evidence="1">
    <location>
        <begin position="7"/>
        <end position="206"/>
    </location>
</feature>
<keyword evidence="3" id="KW-1185">Reference proteome</keyword>
<dbReference type="PANTHER" id="PTHR37542">
    <property type="entry name" value="HELO DOMAIN-CONTAINING PROTEIN-RELATED"/>
    <property type="match status" value="1"/>
</dbReference>
<reference evidence="2 3" key="1">
    <citation type="submission" date="2017-06" db="EMBL/GenBank/DDBJ databases">
        <title>Comparative genomic analysis of Ambrosia Fusariam Clade fungi.</title>
        <authorList>
            <person name="Stajich J.E."/>
            <person name="Carrillo J."/>
            <person name="Kijimoto T."/>
            <person name="Eskalen A."/>
            <person name="O'Donnell K."/>
            <person name="Kasson M."/>
        </authorList>
    </citation>
    <scope>NUCLEOTIDE SEQUENCE [LARGE SCALE GENOMIC DNA]</scope>
    <source>
        <strain evidence="2 3">NRRL62606</strain>
    </source>
</reference>
<protein>
    <recommendedName>
        <fullName evidence="1">Prion-inhibition and propagation HeLo domain-containing protein</fullName>
    </recommendedName>
</protein>
<name>A0A428RA07_9HYPO</name>
<dbReference type="InterPro" id="IPR038305">
    <property type="entry name" value="HeLo_sf"/>
</dbReference>
<proteinExistence type="predicted"/>